<evidence type="ECO:0000256" key="1">
    <source>
        <dbReference type="ARBA" id="ARBA00001946"/>
    </source>
</evidence>
<name>A0AB74TR21_9LACT</name>
<dbReference type="InterPro" id="IPR005844">
    <property type="entry name" value="A-D-PHexomutase_a/b/a-I"/>
</dbReference>
<evidence type="ECO:0000259" key="13">
    <source>
        <dbReference type="Pfam" id="PF02878"/>
    </source>
</evidence>
<dbReference type="PANTHER" id="PTHR45745">
    <property type="entry name" value="PHOSPHOMANNOMUTASE 45A"/>
    <property type="match status" value="1"/>
</dbReference>
<dbReference type="GO" id="GO:0008973">
    <property type="term" value="F:phosphopentomutase activity"/>
    <property type="evidence" value="ECO:0007669"/>
    <property type="project" value="TreeGrafter"/>
</dbReference>
<dbReference type="Pfam" id="PF02880">
    <property type="entry name" value="PGM_PMM_III"/>
    <property type="match status" value="1"/>
</dbReference>
<keyword evidence="7 12" id="KW-0460">Magnesium</keyword>
<keyword evidence="8 16" id="KW-0413">Isomerase</keyword>
<dbReference type="Gene3D" id="3.40.120.10">
    <property type="entry name" value="Alpha-D-Glucose-1,6-Bisphosphate, subunit A, domain 3"/>
    <property type="match status" value="3"/>
</dbReference>
<evidence type="ECO:0000313" key="16">
    <source>
        <dbReference type="EMBL" id="XBC46404.1"/>
    </source>
</evidence>
<reference evidence="16" key="1">
    <citation type="submission" date="2023-12" db="EMBL/GenBank/DDBJ databases">
        <title>Dolosigranulum savutii sp. nov. isolated from human upper respiratory samples collected in Botswana.</title>
        <authorList>
            <person name="Kelly M.S."/>
        </authorList>
    </citation>
    <scope>NUCLEOTIDE SEQUENCE</scope>
    <source>
        <strain evidence="17">MSK294</strain>
        <strain evidence="16">MSK433</strain>
    </source>
</reference>
<dbReference type="CDD" id="cd05799">
    <property type="entry name" value="PGM2"/>
    <property type="match status" value="1"/>
</dbReference>
<organism evidence="16">
    <name type="scientific">Dolosigranulum savutiense</name>
    <dbReference type="NCBI Taxonomy" id="3110288"/>
    <lineage>
        <taxon>Bacteria</taxon>
        <taxon>Bacillati</taxon>
        <taxon>Bacillota</taxon>
        <taxon>Bacilli</taxon>
        <taxon>Lactobacillales</taxon>
        <taxon>Carnobacteriaceae</taxon>
        <taxon>Dolosigranulum</taxon>
    </lineage>
</organism>
<dbReference type="SUPFAM" id="SSF53738">
    <property type="entry name" value="Phosphoglucomutase, first 3 domains"/>
    <property type="match status" value="3"/>
</dbReference>
<feature type="domain" description="Alpha-D-phosphohexomutase alpha/beta/alpha" evidence="14">
    <location>
        <begin position="211"/>
        <end position="314"/>
    </location>
</feature>
<evidence type="ECO:0000313" key="17">
    <source>
        <dbReference type="EMBL" id="XBC49802.1"/>
    </source>
</evidence>
<evidence type="ECO:0000256" key="8">
    <source>
        <dbReference type="ARBA" id="ARBA00023235"/>
    </source>
</evidence>
<evidence type="ECO:0000256" key="2">
    <source>
        <dbReference type="ARBA" id="ARBA00005164"/>
    </source>
</evidence>
<gene>
    <name evidence="17" type="ORF">VUQ06_00860</name>
    <name evidence="16" type="ORF">VUQ08_01970</name>
</gene>
<dbReference type="GO" id="GO:0005975">
    <property type="term" value="P:carbohydrate metabolic process"/>
    <property type="evidence" value="ECO:0007669"/>
    <property type="project" value="InterPro"/>
</dbReference>
<evidence type="ECO:0000259" key="14">
    <source>
        <dbReference type="Pfam" id="PF02879"/>
    </source>
</evidence>
<dbReference type="EMBL" id="CP142435">
    <property type="protein sequence ID" value="XBC49802.1"/>
    <property type="molecule type" value="Genomic_DNA"/>
</dbReference>
<dbReference type="InterPro" id="IPR005846">
    <property type="entry name" value="A-D-PHexomutase_a/b/a-III"/>
</dbReference>
<dbReference type="InterPro" id="IPR005841">
    <property type="entry name" value="Alpha-D-phosphohexomutase_SF"/>
</dbReference>
<dbReference type="Pfam" id="PF02879">
    <property type="entry name" value="PGM_PMM_II"/>
    <property type="match status" value="1"/>
</dbReference>
<dbReference type="RefSeq" id="WP_347300692.1">
    <property type="nucleotide sequence ID" value="NZ_CP142433.1"/>
</dbReference>
<evidence type="ECO:0000256" key="10">
    <source>
        <dbReference type="ARBA" id="ARBA00041398"/>
    </source>
</evidence>
<feature type="domain" description="Alpha-D-phosphohexomutase alpha/beta/alpha" evidence="15">
    <location>
        <begin position="327"/>
        <end position="448"/>
    </location>
</feature>
<sequence>MSWKETYRQWKQHENLDTFVQEDLKKLEDQKEQLEDAFYKSLEFGTAGMRGVIGAGTNRMNVYTIRQATKGLAAYIDAKGQAAKDRGVVISYDSRHFSREFAFEAAKTLGQQGIKSYVFESLRPTPELSFAVRHLEAAAGIMVTASHNPPEYNGYKVYGEDGGQLLPAESDRLIEYVQAVNEPLNIEVADQEDLKSKGLLTIIGEKVDRAYLDMMRAVTIDTDIVEEGARDLRIVYTPLHGTGQYIGTKALYNAGFRQIISVDSQKDPDPDFSTVDSPNPETKEAFNEAIKVGREHDADILIATDPDADRLGVAVKTSDTHYEVLSGNQIAALLVDYILKQNMKQDKLPHNAAIVKSIVSSEFPAVIAERYSVKTENVLTGFKFIAEKIEQYKTSGDHTFMFGFEESYGYLAQSFVRDKDAIQALVLIAEVAAYYKLQNRSLVDALFDLYNDYGHYEEKTISITMEGASGEKKIKELLANLREQSPSSFGGVKVVQTEDYLTQQWTTADGETGEIDLPTSNVLKYILSDRSWIAARPSGTEPKIKFYIGAVDGARKGVQEKIEAIEQDIEKLVN</sequence>
<keyword evidence="6 12" id="KW-0479">Metal-binding</keyword>
<dbReference type="SUPFAM" id="SSF55957">
    <property type="entry name" value="Phosphoglucomutase, C-terminal domain"/>
    <property type="match status" value="1"/>
</dbReference>
<dbReference type="PRINTS" id="PR00509">
    <property type="entry name" value="PGMPMM"/>
</dbReference>
<dbReference type="InterPro" id="IPR036900">
    <property type="entry name" value="A-D-PHexomutase_C_sf"/>
</dbReference>
<evidence type="ECO:0000256" key="9">
    <source>
        <dbReference type="ARBA" id="ARBA00039995"/>
    </source>
</evidence>
<evidence type="ECO:0000256" key="12">
    <source>
        <dbReference type="RuleBase" id="RU004326"/>
    </source>
</evidence>
<dbReference type="PANTHER" id="PTHR45745:SF1">
    <property type="entry name" value="PHOSPHOGLUCOMUTASE 2B-RELATED"/>
    <property type="match status" value="1"/>
</dbReference>
<dbReference type="PROSITE" id="PS00710">
    <property type="entry name" value="PGM_PMM"/>
    <property type="match status" value="1"/>
</dbReference>
<proteinExistence type="inferred from homology"/>
<comment type="similarity">
    <text evidence="4 12">Belongs to the phosphohexose mutase family.</text>
</comment>
<evidence type="ECO:0000256" key="5">
    <source>
        <dbReference type="ARBA" id="ARBA00022553"/>
    </source>
</evidence>
<dbReference type="GO" id="GO:0006166">
    <property type="term" value="P:purine ribonucleoside salvage"/>
    <property type="evidence" value="ECO:0007669"/>
    <property type="project" value="TreeGrafter"/>
</dbReference>
<dbReference type="InterPro" id="IPR005845">
    <property type="entry name" value="A-D-PHexomutase_a/b/a-II"/>
</dbReference>
<dbReference type="AlphaFoldDB" id="A0AB74TR21"/>
<evidence type="ECO:0000259" key="15">
    <source>
        <dbReference type="Pfam" id="PF02880"/>
    </source>
</evidence>
<evidence type="ECO:0000256" key="11">
    <source>
        <dbReference type="ARBA" id="ARBA00041467"/>
    </source>
</evidence>
<comment type="cofactor">
    <cofactor evidence="1">
        <name>Mg(2+)</name>
        <dbReference type="ChEBI" id="CHEBI:18420"/>
    </cofactor>
</comment>
<dbReference type="GO" id="GO:0000287">
    <property type="term" value="F:magnesium ion binding"/>
    <property type="evidence" value="ECO:0007669"/>
    <property type="project" value="InterPro"/>
</dbReference>
<dbReference type="Pfam" id="PF02878">
    <property type="entry name" value="PGM_PMM_I"/>
    <property type="match status" value="1"/>
</dbReference>
<evidence type="ECO:0000256" key="6">
    <source>
        <dbReference type="ARBA" id="ARBA00022723"/>
    </source>
</evidence>
<dbReference type="Gene3D" id="3.30.310.50">
    <property type="entry name" value="Alpha-D-phosphohexomutase, C-terminal domain"/>
    <property type="match status" value="1"/>
</dbReference>
<comment type="pathway">
    <text evidence="2">Glycolipid metabolism; diglucosyl-diacylglycerol biosynthesis.</text>
</comment>
<accession>A0AB74TR21</accession>
<dbReference type="KEGG" id="dst:VUQ06_00860"/>
<evidence type="ECO:0000256" key="4">
    <source>
        <dbReference type="ARBA" id="ARBA00010231"/>
    </source>
</evidence>
<feature type="domain" description="Alpha-D-phosphohexomutase alpha/beta/alpha" evidence="13">
    <location>
        <begin position="43"/>
        <end position="179"/>
    </location>
</feature>
<evidence type="ECO:0000256" key="7">
    <source>
        <dbReference type="ARBA" id="ARBA00022842"/>
    </source>
</evidence>
<protein>
    <recommendedName>
        <fullName evidence="9">Phosphoglucomutase</fullName>
    </recommendedName>
    <alternativeName>
        <fullName evidence="11">Alpha-phosphoglucomutase</fullName>
    </alternativeName>
    <alternativeName>
        <fullName evidence="10">Glucose phosphomutase</fullName>
    </alternativeName>
</protein>
<keyword evidence="5" id="KW-0597">Phosphoprotein</keyword>
<comment type="pathway">
    <text evidence="3">Lipid metabolism.</text>
</comment>
<dbReference type="InterPro" id="IPR016055">
    <property type="entry name" value="A-D-PHexomutase_a/b/a-I/II/III"/>
</dbReference>
<evidence type="ECO:0000256" key="3">
    <source>
        <dbReference type="ARBA" id="ARBA00005189"/>
    </source>
</evidence>
<dbReference type="EMBL" id="CP142433">
    <property type="protein sequence ID" value="XBC46404.1"/>
    <property type="molecule type" value="Genomic_DNA"/>
</dbReference>
<dbReference type="InterPro" id="IPR016066">
    <property type="entry name" value="A-D-PHexomutase_CS"/>
</dbReference>